<organism evidence="1">
    <name type="scientific">marine sediment metagenome</name>
    <dbReference type="NCBI Taxonomy" id="412755"/>
    <lineage>
        <taxon>unclassified sequences</taxon>
        <taxon>metagenomes</taxon>
        <taxon>ecological metagenomes</taxon>
    </lineage>
</organism>
<comment type="caution">
    <text evidence="1">The sequence shown here is derived from an EMBL/GenBank/DDBJ whole genome shotgun (WGS) entry which is preliminary data.</text>
</comment>
<dbReference type="EMBL" id="LAZR01005296">
    <property type="protein sequence ID" value="KKN01125.1"/>
    <property type="molecule type" value="Genomic_DNA"/>
</dbReference>
<evidence type="ECO:0000313" key="1">
    <source>
        <dbReference type="EMBL" id="KKN01125.1"/>
    </source>
</evidence>
<sequence length="66" mass="7406">MVKPKEQTLTYLGGKMITPDDFNEPPALQWALRFSEPVKIQDVLKAVHDAGLPVTEAGRAVDKEWE</sequence>
<reference evidence="1" key="1">
    <citation type="journal article" date="2015" name="Nature">
        <title>Complex archaea that bridge the gap between prokaryotes and eukaryotes.</title>
        <authorList>
            <person name="Spang A."/>
            <person name="Saw J.H."/>
            <person name="Jorgensen S.L."/>
            <person name="Zaremba-Niedzwiedzka K."/>
            <person name="Martijn J."/>
            <person name="Lind A.E."/>
            <person name="van Eijk R."/>
            <person name="Schleper C."/>
            <person name="Guy L."/>
            <person name="Ettema T.J."/>
        </authorList>
    </citation>
    <scope>NUCLEOTIDE SEQUENCE</scope>
</reference>
<name>A0A0F9M116_9ZZZZ</name>
<proteinExistence type="predicted"/>
<protein>
    <submittedName>
        <fullName evidence="1">Uncharacterized protein</fullName>
    </submittedName>
</protein>
<dbReference type="AlphaFoldDB" id="A0A0F9M116"/>
<accession>A0A0F9M116</accession>
<gene>
    <name evidence="1" type="ORF">LCGC14_1130960</name>
</gene>